<evidence type="ECO:0000313" key="2">
    <source>
        <dbReference type="Proteomes" id="UP000002526"/>
    </source>
</evidence>
<dbReference type="AlphaFoldDB" id="Q89GN7"/>
<accession>Q89GN7</accession>
<dbReference type="EMBL" id="BA000040">
    <property type="protein sequence ID" value="BAC51573.1"/>
    <property type="molecule type" value="Genomic_DNA"/>
</dbReference>
<dbReference type="HOGENOM" id="CLU_623580_0_0_5"/>
<protein>
    <submittedName>
        <fullName evidence="1">Bll6308 protein</fullName>
    </submittedName>
</protein>
<name>Q89GN7_BRADU</name>
<dbReference type="Proteomes" id="UP000002526">
    <property type="component" value="Chromosome"/>
</dbReference>
<dbReference type="EnsemblBacteria" id="BAC51573">
    <property type="protein sequence ID" value="BAC51573"/>
    <property type="gene ID" value="BAC51573"/>
</dbReference>
<organism evidence="1 2">
    <name type="scientific">Bradyrhizobium diazoefficiens (strain JCM 10833 / BCRC 13528 / IAM 13628 / NBRC 14792 / USDA 110)</name>
    <dbReference type="NCBI Taxonomy" id="224911"/>
    <lineage>
        <taxon>Bacteria</taxon>
        <taxon>Pseudomonadati</taxon>
        <taxon>Pseudomonadota</taxon>
        <taxon>Alphaproteobacteria</taxon>
        <taxon>Hyphomicrobiales</taxon>
        <taxon>Nitrobacteraceae</taxon>
        <taxon>Bradyrhizobium</taxon>
    </lineage>
</organism>
<dbReference type="PATRIC" id="fig|224911.5.peg.6446"/>
<dbReference type="InParanoid" id="Q89GN7"/>
<sequence>MCRAVSDAARMPSRAMLFRSAPSINIEERTLRILIVCGPFLYGMSARAVQNRRLARTLAAVNGNIVSVLSFDTEVGGRPDHSQFPDEIEVVRFPPSSAIQDIVRRLNLVRSTIVNRVATEFASNFMYPKSNLLIGALRRRVAEFQPEFAIFVAQPFFVPLLGLQLESLDEVRKIAFFSDPWPYRGLPSPYNRYAFPLAGNYNRKLISQVYSNFDRVIYTNSSAVEFMFDHYPELKRHSGKLAVAAHLADELIDIPSTEVVERARSSVVHLGDLSKERFSPQLKEAMAQCIHSHGMSFTFIGSVCQKLKQSLESGEFGNGVCLLGPLPDKFSRYIASRALANLIVEADIKDSPYLPSKLTDVLTSSDRWVFVSGTQRQPGVGITPEGAAKGICVPHDSSAIVAALLAVTHSRAVNADPCVGSLRAGAIERNRNLATKYLE</sequence>
<dbReference type="KEGG" id="bja:bll6308"/>
<dbReference type="SUPFAM" id="SSF53756">
    <property type="entry name" value="UDP-Glycosyltransferase/glycogen phosphorylase"/>
    <property type="match status" value="1"/>
</dbReference>
<evidence type="ECO:0000313" key="1">
    <source>
        <dbReference type="EMBL" id="BAC51573.1"/>
    </source>
</evidence>
<gene>
    <name evidence="1" type="ordered locus">bll6308</name>
</gene>
<reference evidence="2" key="1">
    <citation type="journal article" date="2002" name="DNA Res.">
        <title>Complete genomic sequence of nitrogen-fixing symbiotic bacterium Bradyrhizobium japonicum USDA110.</title>
        <authorList>
            <person name="Kaneko T."/>
            <person name="Nakamura Y."/>
            <person name="Sato S."/>
            <person name="Minamisawa K."/>
            <person name="Uchiumi T."/>
            <person name="Sasamoto S."/>
            <person name="Watanabe A."/>
            <person name="Idesawa K."/>
            <person name="Iriguchi M."/>
            <person name="Kawashima K."/>
            <person name="Kohara M."/>
            <person name="Matsumoto M."/>
            <person name="Shimpo S."/>
            <person name="Tsuruoka H."/>
            <person name="Wada T."/>
            <person name="Yamada M."/>
            <person name="Tabata S."/>
        </authorList>
    </citation>
    <scope>NUCLEOTIDE SEQUENCE [LARGE SCALE GENOMIC DNA]</scope>
    <source>
        <strain evidence="2">JCM 10833 / BCRC 13528 / IAM 13628 / NBRC 14792 / USDA 110</strain>
    </source>
</reference>
<proteinExistence type="predicted"/>
<keyword evidence="2" id="KW-1185">Reference proteome</keyword>